<reference evidence="5" key="1">
    <citation type="submission" date="2025-08" db="UniProtKB">
        <authorList>
            <consortium name="Ensembl"/>
        </authorList>
    </citation>
    <scope>IDENTIFICATION</scope>
</reference>
<dbReference type="PROSITE" id="PS50878">
    <property type="entry name" value="RT_POL"/>
    <property type="match status" value="1"/>
</dbReference>
<dbReference type="CDD" id="cd01647">
    <property type="entry name" value="RT_LTR"/>
    <property type="match status" value="1"/>
</dbReference>
<reference evidence="5" key="2">
    <citation type="submission" date="2025-09" db="UniProtKB">
        <authorList>
            <consortium name="Ensembl"/>
        </authorList>
    </citation>
    <scope>IDENTIFICATION</scope>
</reference>
<dbReference type="Proteomes" id="UP000694393">
    <property type="component" value="Unplaced"/>
</dbReference>
<dbReference type="Gene3D" id="3.30.70.270">
    <property type="match status" value="1"/>
</dbReference>
<dbReference type="GO" id="GO:0015074">
    <property type="term" value="P:DNA integration"/>
    <property type="evidence" value="ECO:0007669"/>
    <property type="project" value="InterPro"/>
</dbReference>
<keyword evidence="6" id="KW-1185">Reference proteome</keyword>
<dbReference type="EC" id="3.1.26.4" evidence="2"/>
<dbReference type="InterPro" id="IPR001584">
    <property type="entry name" value="Integrase_cat-core"/>
</dbReference>
<evidence type="ECO:0000256" key="1">
    <source>
        <dbReference type="ARBA" id="ARBA00010879"/>
    </source>
</evidence>
<dbReference type="PANTHER" id="PTHR37984">
    <property type="entry name" value="PROTEIN CBG26694"/>
    <property type="match status" value="1"/>
</dbReference>
<dbReference type="Gene3D" id="3.10.10.10">
    <property type="entry name" value="HIV Type 1 Reverse Transcriptase, subunit A, domain 1"/>
    <property type="match status" value="1"/>
</dbReference>
<dbReference type="PROSITE" id="PS50994">
    <property type="entry name" value="INTEGRASE"/>
    <property type="match status" value="1"/>
</dbReference>
<evidence type="ECO:0000313" key="5">
    <source>
        <dbReference type="Ensembl" id="ENSPCEP00000014390.1"/>
    </source>
</evidence>
<evidence type="ECO:0000259" key="3">
    <source>
        <dbReference type="PROSITE" id="PS50878"/>
    </source>
</evidence>
<dbReference type="GO" id="GO:0003676">
    <property type="term" value="F:nucleic acid binding"/>
    <property type="evidence" value="ECO:0007669"/>
    <property type="project" value="InterPro"/>
</dbReference>
<dbReference type="InterPro" id="IPR043502">
    <property type="entry name" value="DNA/RNA_pol_sf"/>
</dbReference>
<dbReference type="InterPro" id="IPR043128">
    <property type="entry name" value="Rev_trsase/Diguanyl_cyclase"/>
</dbReference>
<dbReference type="InterPro" id="IPR036397">
    <property type="entry name" value="RNaseH_sf"/>
</dbReference>
<dbReference type="Pfam" id="PF22938">
    <property type="entry name" value="Integrase_p58_C"/>
    <property type="match status" value="1"/>
</dbReference>
<dbReference type="Ensembl" id="ENSPCET00000014913.1">
    <property type="protein sequence ID" value="ENSPCEP00000014390.1"/>
    <property type="gene ID" value="ENSPCEG00000011421.1"/>
</dbReference>
<dbReference type="InterPro" id="IPR012337">
    <property type="entry name" value="RNaseH-like_sf"/>
</dbReference>
<dbReference type="SUPFAM" id="SSF56672">
    <property type="entry name" value="DNA/RNA polymerases"/>
    <property type="match status" value="1"/>
</dbReference>
<feature type="domain" description="Reverse transcriptase" evidence="3">
    <location>
        <begin position="314"/>
        <end position="424"/>
    </location>
</feature>
<organism evidence="5 6">
    <name type="scientific">Pelusios castaneus</name>
    <name type="common">West African mud turtle</name>
    <dbReference type="NCBI Taxonomy" id="367368"/>
    <lineage>
        <taxon>Eukaryota</taxon>
        <taxon>Metazoa</taxon>
        <taxon>Chordata</taxon>
        <taxon>Craniata</taxon>
        <taxon>Vertebrata</taxon>
        <taxon>Euteleostomi</taxon>
        <taxon>Archelosauria</taxon>
        <taxon>Testudinata</taxon>
        <taxon>Testudines</taxon>
        <taxon>Pleurodira</taxon>
        <taxon>Pelomedusidae</taxon>
        <taxon>Pelusios</taxon>
    </lineage>
</organism>
<dbReference type="InterPro" id="IPR000477">
    <property type="entry name" value="RT_dom"/>
</dbReference>
<dbReference type="InterPro" id="IPR050951">
    <property type="entry name" value="Retrovirus_Pol_polyprotein"/>
</dbReference>
<dbReference type="AlphaFoldDB" id="A0A8C8S4V8"/>
<dbReference type="GO" id="GO:0004523">
    <property type="term" value="F:RNA-DNA hybrid ribonuclease activity"/>
    <property type="evidence" value="ECO:0007669"/>
    <property type="project" value="UniProtKB-EC"/>
</dbReference>
<dbReference type="Pfam" id="PF00078">
    <property type="entry name" value="RVT_1"/>
    <property type="match status" value="1"/>
</dbReference>
<name>A0A8C8S4V8_9SAUR</name>
<evidence type="ECO:0000256" key="2">
    <source>
        <dbReference type="ARBA" id="ARBA00012180"/>
    </source>
</evidence>
<evidence type="ECO:0000313" key="6">
    <source>
        <dbReference type="Proteomes" id="UP000694393"/>
    </source>
</evidence>
<dbReference type="Gene3D" id="3.30.420.10">
    <property type="entry name" value="Ribonuclease H-like superfamily/Ribonuclease H"/>
    <property type="match status" value="1"/>
</dbReference>
<dbReference type="InterPro" id="IPR054465">
    <property type="entry name" value="Integrase_p58-like_C"/>
</dbReference>
<dbReference type="PANTHER" id="PTHR37984:SF15">
    <property type="entry name" value="INTEGRASE CATALYTIC DOMAIN-CONTAINING PROTEIN"/>
    <property type="match status" value="1"/>
</dbReference>
<evidence type="ECO:0000259" key="4">
    <source>
        <dbReference type="PROSITE" id="PS50994"/>
    </source>
</evidence>
<dbReference type="SUPFAM" id="SSF53098">
    <property type="entry name" value="Ribonuclease H-like"/>
    <property type="match status" value="1"/>
</dbReference>
<protein>
    <recommendedName>
        <fullName evidence="2">ribonuclease H</fullName>
        <ecNumber evidence="2">3.1.26.4</ecNumber>
    </recommendedName>
</protein>
<comment type="similarity">
    <text evidence="1">Belongs to the beta type-B retroviral polymerase family. HERV class-II K(HML-2) pol subfamily.</text>
</comment>
<accession>A0A8C8S4V8</accession>
<feature type="domain" description="Integrase catalytic" evidence="4">
    <location>
        <begin position="1"/>
        <end position="83"/>
    </location>
</feature>
<proteinExistence type="inferred from homology"/>
<dbReference type="Gene3D" id="2.30.30.850">
    <property type="match status" value="1"/>
</dbReference>
<sequence length="424" mass="48840">MSMVFKQLWEMCGVGHLKAAPYHPETNGLVERFNGTLKSMLRMYVDRRQNDWDVLLPFLLYAYRSVPQESTGFAPFELLYGRQVRGPLDLIRDSWEGSMEVAEQPVREYVSQFRKKLQDMMELVQQNLKKSQEAQKAWYDEHTEERSFEIGDTVLILDPMRKNKMQDRWDGPYEVVERVNEVTYNVKRPSGRGSTQMVHINRLKAYHERGVAVNMICCAEEESWSLPLVDMIAESREESRLEAIEMGEGLTATQRSEMLALLRHHQRTFSNQPGLTSILTHSIQTFGPRPAPSRAYRAKGEMQKQIQEEVESMLAMRVITGSKSSWASPIVMVPKKDKTMRFCVDYRKLNAITQPDPYPMPRIDDLLDTLGGAKFISTLDLTRGYWQIPLDGDAQEKSAFIVESGLYKFKVLPFGLRNSGATFM</sequence>